<dbReference type="RefSeq" id="WP_117178199.1">
    <property type="nucleotide sequence ID" value="NZ_QFZK01000008.1"/>
</dbReference>
<sequence length="576" mass="61648">MHSLYQYVSTCLRAWRDYPYWWGWLPMMLWSVLAGFIGAGATELFRLSLYWGDAWLLGQGGSLVALSRSLSPGLRVVVPALGGLLAGGLLQSLRRFNSGTTKADYMDASTMGDGRIPVPQTLVRSLSSMLSIVSGGSIGREGSMVQLAAMCASALGQWLRMPVERLRLLVACGAAAGITAAYNAPFASAFFVAEIVLGSIALDSLGPIIVAAVVANITMRHIPGYQPPYAMPNFPAIQGLEVLLFAGLGILSGLAPALFLRGLERSRERFAALGLPLPLQLGLGGLMVGCISFYWPEVWGNGYSVVNDTLHSHLAWSLLLLLLISKMLATFATVGSGAVGGVFTPALFFGCMLGEIYGLGVQALWPELTAAPFAYGIVGMGAFLAGSTQAPLMAILMLFEMTLSYQVMLPLMVGCVMAYFVARAANAGSMYDITVRRMAQSAERQRLRKQLVQDLVEPALTVVPLDADAASMGRLFAAHPVKYLYVVNGAGLYQGVVPLRALTQAIAEHRQSHRAADLLSQEIQPLTSDMGLEAAFQRFLAHQGERLPVVQSAALPRLLGVAKKSALLQTYAQLSI</sequence>
<dbReference type="GO" id="GO:0005254">
    <property type="term" value="F:chloride channel activity"/>
    <property type="evidence" value="ECO:0007669"/>
    <property type="project" value="UniProtKB-KW"/>
</dbReference>
<dbReference type="PANTHER" id="PTHR43427">
    <property type="entry name" value="CHLORIDE CHANNEL PROTEIN CLC-E"/>
    <property type="match status" value="1"/>
</dbReference>
<organism evidence="11 12">
    <name type="scientific">Rhodoferax lacus</name>
    <dbReference type="NCBI Taxonomy" id="2184758"/>
    <lineage>
        <taxon>Bacteria</taxon>
        <taxon>Pseudomonadati</taxon>
        <taxon>Pseudomonadota</taxon>
        <taxon>Betaproteobacteria</taxon>
        <taxon>Burkholderiales</taxon>
        <taxon>Comamonadaceae</taxon>
        <taxon>Rhodoferax</taxon>
    </lineage>
</organism>
<dbReference type="OrthoDB" id="9767361at2"/>
<dbReference type="InterPro" id="IPR050368">
    <property type="entry name" value="ClC-type_chloride_channel"/>
</dbReference>
<dbReference type="AlphaFoldDB" id="A0A3E1RAW3"/>
<feature type="transmembrane region" description="Helical" evidence="10">
    <location>
        <begin position="272"/>
        <end position="295"/>
    </location>
</feature>
<dbReference type="Gene3D" id="3.10.580.10">
    <property type="entry name" value="CBS-domain"/>
    <property type="match status" value="1"/>
</dbReference>
<dbReference type="GO" id="GO:0034707">
    <property type="term" value="C:chloride channel complex"/>
    <property type="evidence" value="ECO:0007669"/>
    <property type="project" value="UniProtKB-KW"/>
</dbReference>
<dbReference type="InterPro" id="IPR014743">
    <property type="entry name" value="Cl-channel_core"/>
</dbReference>
<dbReference type="SUPFAM" id="SSF54631">
    <property type="entry name" value="CBS-domain pair"/>
    <property type="match status" value="1"/>
</dbReference>
<evidence type="ECO:0000256" key="3">
    <source>
        <dbReference type="ARBA" id="ARBA00022692"/>
    </source>
</evidence>
<evidence type="ECO:0000256" key="4">
    <source>
        <dbReference type="ARBA" id="ARBA00022989"/>
    </source>
</evidence>
<evidence type="ECO:0000256" key="7">
    <source>
        <dbReference type="ARBA" id="ARBA00023173"/>
    </source>
</evidence>
<evidence type="ECO:0000256" key="6">
    <source>
        <dbReference type="ARBA" id="ARBA00023136"/>
    </source>
</evidence>
<evidence type="ECO:0000313" key="12">
    <source>
        <dbReference type="Proteomes" id="UP000260665"/>
    </source>
</evidence>
<keyword evidence="6 10" id="KW-0472">Membrane</keyword>
<dbReference type="SUPFAM" id="SSF81340">
    <property type="entry name" value="Clc chloride channel"/>
    <property type="match status" value="1"/>
</dbReference>
<feature type="transmembrane region" description="Helical" evidence="10">
    <location>
        <begin position="200"/>
        <end position="222"/>
    </location>
</feature>
<keyword evidence="4 10" id="KW-1133">Transmembrane helix</keyword>
<feature type="transmembrane region" description="Helical" evidence="10">
    <location>
        <begin position="371"/>
        <end position="396"/>
    </location>
</feature>
<evidence type="ECO:0000256" key="10">
    <source>
        <dbReference type="SAM" id="Phobius"/>
    </source>
</evidence>
<keyword evidence="7" id="KW-0869">Chloride channel</keyword>
<dbReference type="Proteomes" id="UP000260665">
    <property type="component" value="Unassembled WGS sequence"/>
</dbReference>
<dbReference type="CDD" id="cd00400">
    <property type="entry name" value="Voltage_gated_ClC"/>
    <property type="match status" value="1"/>
</dbReference>
<keyword evidence="3 10" id="KW-0812">Transmembrane</keyword>
<dbReference type="PANTHER" id="PTHR43427:SF6">
    <property type="entry name" value="CHLORIDE CHANNEL PROTEIN CLC-E"/>
    <property type="match status" value="1"/>
</dbReference>
<proteinExistence type="predicted"/>
<dbReference type="Pfam" id="PF00654">
    <property type="entry name" value="Voltage_CLC"/>
    <property type="match status" value="1"/>
</dbReference>
<gene>
    <name evidence="11" type="ORF">DIC66_13895</name>
</gene>
<feature type="transmembrane region" description="Helical" evidence="10">
    <location>
        <begin position="315"/>
        <end position="334"/>
    </location>
</feature>
<dbReference type="NCBIfam" id="NF002505">
    <property type="entry name" value="PRK01862.1"/>
    <property type="match status" value="1"/>
</dbReference>
<keyword evidence="9" id="KW-0407">Ion channel</keyword>
<keyword evidence="12" id="KW-1185">Reference proteome</keyword>
<evidence type="ECO:0000256" key="8">
    <source>
        <dbReference type="ARBA" id="ARBA00023214"/>
    </source>
</evidence>
<dbReference type="Gene3D" id="1.10.3080.10">
    <property type="entry name" value="Clc chloride channel"/>
    <property type="match status" value="1"/>
</dbReference>
<feature type="transmembrane region" description="Helical" evidence="10">
    <location>
        <begin position="346"/>
        <end position="365"/>
    </location>
</feature>
<feature type="transmembrane region" description="Helical" evidence="10">
    <location>
        <begin position="403"/>
        <end position="422"/>
    </location>
</feature>
<keyword evidence="8" id="KW-0868">Chloride</keyword>
<feature type="transmembrane region" description="Helical" evidence="10">
    <location>
        <begin position="242"/>
        <end position="260"/>
    </location>
</feature>
<evidence type="ECO:0000256" key="9">
    <source>
        <dbReference type="ARBA" id="ARBA00023303"/>
    </source>
</evidence>
<feature type="transmembrane region" description="Helical" evidence="10">
    <location>
        <begin position="168"/>
        <end position="193"/>
    </location>
</feature>
<dbReference type="InterPro" id="IPR046342">
    <property type="entry name" value="CBS_dom_sf"/>
</dbReference>
<evidence type="ECO:0000256" key="1">
    <source>
        <dbReference type="ARBA" id="ARBA00004141"/>
    </source>
</evidence>
<comment type="caution">
    <text evidence="11">The sequence shown here is derived from an EMBL/GenBank/DDBJ whole genome shotgun (WGS) entry which is preliminary data.</text>
</comment>
<dbReference type="PRINTS" id="PR00762">
    <property type="entry name" value="CLCHANNEL"/>
</dbReference>
<evidence type="ECO:0000256" key="2">
    <source>
        <dbReference type="ARBA" id="ARBA00022448"/>
    </source>
</evidence>
<protein>
    <submittedName>
        <fullName evidence="11">Voltage-gated chloride channel ClcB</fullName>
    </submittedName>
</protein>
<reference evidence="11 12" key="1">
    <citation type="submission" date="2018-05" db="EMBL/GenBank/DDBJ databases">
        <title>Rhodoferax soyangensis sp.nov., isolated from an oligotrophic freshwater lake.</title>
        <authorList>
            <person name="Park M."/>
        </authorList>
    </citation>
    <scope>NUCLEOTIDE SEQUENCE [LARGE SCALE GENOMIC DNA]</scope>
    <source>
        <strain evidence="11 12">IMCC26218</strain>
    </source>
</reference>
<keyword evidence="5" id="KW-0406">Ion transport</keyword>
<feature type="transmembrane region" description="Helical" evidence="10">
    <location>
        <begin position="21"/>
        <end position="41"/>
    </location>
</feature>
<dbReference type="CDD" id="cd02205">
    <property type="entry name" value="CBS_pair_SF"/>
    <property type="match status" value="1"/>
</dbReference>
<comment type="subcellular location">
    <subcellularLocation>
        <location evidence="1">Membrane</location>
        <topology evidence="1">Multi-pass membrane protein</topology>
    </subcellularLocation>
</comment>
<dbReference type="InterPro" id="IPR001807">
    <property type="entry name" value="ClC"/>
</dbReference>
<name>A0A3E1RAW3_9BURK</name>
<evidence type="ECO:0000313" key="11">
    <source>
        <dbReference type="EMBL" id="RFO96393.1"/>
    </source>
</evidence>
<evidence type="ECO:0000256" key="5">
    <source>
        <dbReference type="ARBA" id="ARBA00023065"/>
    </source>
</evidence>
<accession>A0A3E1RAW3</accession>
<dbReference type="EMBL" id="QFZK01000008">
    <property type="protein sequence ID" value="RFO96393.1"/>
    <property type="molecule type" value="Genomic_DNA"/>
</dbReference>
<feature type="transmembrane region" description="Helical" evidence="10">
    <location>
        <begin position="73"/>
        <end position="93"/>
    </location>
</feature>
<keyword evidence="2" id="KW-0813">Transport</keyword>